<keyword evidence="2" id="KW-0472">Membrane</keyword>
<gene>
    <name evidence="3" type="ORF">KL86PLE_60029</name>
</gene>
<organism evidence="3">
    <name type="scientific">uncultured Pleomorphomonas sp</name>
    <dbReference type="NCBI Taxonomy" id="442121"/>
    <lineage>
        <taxon>Bacteria</taxon>
        <taxon>Pseudomonadati</taxon>
        <taxon>Pseudomonadota</taxon>
        <taxon>Alphaproteobacteria</taxon>
        <taxon>Hyphomicrobiales</taxon>
        <taxon>Pleomorphomonadaceae</taxon>
        <taxon>Pleomorphomonas</taxon>
        <taxon>environmental samples</taxon>
    </lineage>
</organism>
<feature type="transmembrane region" description="Helical" evidence="2">
    <location>
        <begin position="51"/>
        <end position="72"/>
    </location>
</feature>
<evidence type="ECO:0000313" key="3">
    <source>
        <dbReference type="EMBL" id="SCM77714.1"/>
    </source>
</evidence>
<dbReference type="EMBL" id="FMJD01000010">
    <property type="protein sequence ID" value="SCM77714.1"/>
    <property type="molecule type" value="Genomic_DNA"/>
</dbReference>
<reference evidence="3" key="1">
    <citation type="submission" date="2016-08" db="EMBL/GenBank/DDBJ databases">
        <authorList>
            <person name="Seilhamer J.J."/>
        </authorList>
    </citation>
    <scope>NUCLEOTIDE SEQUENCE</scope>
    <source>
        <strain evidence="3">86</strain>
    </source>
</reference>
<proteinExistence type="predicted"/>
<dbReference type="AlphaFoldDB" id="A0A212LJJ3"/>
<name>A0A212LJJ3_9HYPH</name>
<evidence type="ECO:0000256" key="2">
    <source>
        <dbReference type="SAM" id="Phobius"/>
    </source>
</evidence>
<keyword evidence="2" id="KW-0812">Transmembrane</keyword>
<feature type="transmembrane region" description="Helical" evidence="2">
    <location>
        <begin position="21"/>
        <end position="45"/>
    </location>
</feature>
<evidence type="ECO:0000256" key="1">
    <source>
        <dbReference type="SAM" id="MobiDB-lite"/>
    </source>
</evidence>
<accession>A0A212LJJ3</accession>
<feature type="region of interest" description="Disordered" evidence="1">
    <location>
        <begin position="79"/>
        <end position="102"/>
    </location>
</feature>
<protein>
    <submittedName>
        <fullName evidence="3">Uncharacterized protein</fullName>
    </submittedName>
</protein>
<sequence>MAMLFIVAMSGLTGFVAGVRLRLVPLILLAAIVACAAGVGAIALALPGWQIALSVVLAVTAFELAAFAALTVRAGLSRPVAEPQKAGAKSARPSRAGATALR</sequence>
<keyword evidence="2" id="KW-1133">Transmembrane helix</keyword>